<feature type="domain" description="DUF4435" evidence="2">
    <location>
        <begin position="293"/>
        <end position="474"/>
    </location>
</feature>
<evidence type="ECO:0000259" key="2">
    <source>
        <dbReference type="Pfam" id="PF14491"/>
    </source>
</evidence>
<dbReference type="GO" id="GO:0005524">
    <property type="term" value="F:ATP binding"/>
    <property type="evidence" value="ECO:0007669"/>
    <property type="project" value="InterPro"/>
</dbReference>
<protein>
    <submittedName>
        <fullName evidence="3">Uncharacterized protein</fullName>
    </submittedName>
</protein>
<dbReference type="InterPro" id="IPR003959">
    <property type="entry name" value="ATPase_AAA_core"/>
</dbReference>
<dbReference type="STRING" id="375760.SAMN04488073_0111"/>
<dbReference type="RefSeq" id="WP_091984769.1">
    <property type="nucleotide sequence ID" value="NZ_FOYV01000001.1"/>
</dbReference>
<dbReference type="Gene3D" id="3.40.50.300">
    <property type="entry name" value="P-loop containing nucleotide triphosphate hydrolases"/>
    <property type="match status" value="1"/>
</dbReference>
<dbReference type="InterPro" id="IPR051396">
    <property type="entry name" value="Bact_Antivir_Def_Nuclease"/>
</dbReference>
<dbReference type="PANTHER" id="PTHR43581">
    <property type="entry name" value="ATP/GTP PHOSPHATASE"/>
    <property type="match status" value="1"/>
</dbReference>
<dbReference type="AlphaFoldDB" id="A0A1I6G778"/>
<dbReference type="GO" id="GO:0016887">
    <property type="term" value="F:ATP hydrolysis activity"/>
    <property type="evidence" value="ECO:0007669"/>
    <property type="project" value="InterPro"/>
</dbReference>
<feature type="domain" description="ATPase AAA-type core" evidence="1">
    <location>
        <begin position="152"/>
        <end position="247"/>
    </location>
</feature>
<sequence length="538" mass="60689">MNKEFTLQLPKADGGTQNITTKRSLLVIGANGSGKTRLGTWIELESPQKDRVHRISAQKSLSMPDNATPMSIERAEKALLYGYADAQEENASAYKSGHRWGDKPAISLLNDYEKLMVFLFSEHTEESAKYLAASKASSRKIKPPITKLERVKEVWEKILPHRELILGGLRIQTRVKGQQNKIYNSSEMSDGERVIFYLIGQCLAAPNNGIIIIDEPEIHLHKSIQAPLWREIESIRSDCLFVYMTHDVDFAVALHESEKIWLKSYDGSSWDWEAVPEVEGLPESLLIEILGSRKPAVFVEGENGSYDVSLYRAVLSDYLVIPSGSCTQAIQMVKALRNNRRFHHMDVFGVIDRDRRIDQEIQALAQQGIYTLNVAEVENLFCVPEVISIVSQQLMRNVETDKESVKAFVIKKIESELDNQISMRVASEIKFQLNCFDEKATGVDALKSALQALLSNISVDELYEESRTLFQRAVKEKDYLLALRLYNRKSLASQVSKHLGLAHGELAELVVRLANSDSRALVKQAIKPYFGEFSAKIS</sequence>
<dbReference type="Pfam" id="PF13304">
    <property type="entry name" value="AAA_21"/>
    <property type="match status" value="1"/>
</dbReference>
<dbReference type="Pfam" id="PF14491">
    <property type="entry name" value="DUF4435"/>
    <property type="match status" value="1"/>
</dbReference>
<dbReference type="PANTHER" id="PTHR43581:SF2">
    <property type="entry name" value="EXCINUCLEASE ATPASE SUBUNIT"/>
    <property type="match status" value="1"/>
</dbReference>
<keyword evidence="4" id="KW-1185">Reference proteome</keyword>
<dbReference type="SUPFAM" id="SSF52540">
    <property type="entry name" value="P-loop containing nucleoside triphosphate hydrolases"/>
    <property type="match status" value="1"/>
</dbReference>
<organism evidence="3 4">
    <name type="scientific">Marinobacter gudaonensis</name>
    <dbReference type="NCBI Taxonomy" id="375760"/>
    <lineage>
        <taxon>Bacteria</taxon>
        <taxon>Pseudomonadati</taxon>
        <taxon>Pseudomonadota</taxon>
        <taxon>Gammaproteobacteria</taxon>
        <taxon>Pseudomonadales</taxon>
        <taxon>Marinobacteraceae</taxon>
        <taxon>Marinobacter</taxon>
    </lineage>
</organism>
<reference evidence="4" key="1">
    <citation type="submission" date="2016-10" db="EMBL/GenBank/DDBJ databases">
        <authorList>
            <person name="Varghese N."/>
            <person name="Submissions S."/>
        </authorList>
    </citation>
    <scope>NUCLEOTIDE SEQUENCE [LARGE SCALE GENOMIC DNA]</scope>
    <source>
        <strain evidence="4">CGMCC 1.6294</strain>
    </source>
</reference>
<evidence type="ECO:0000313" key="3">
    <source>
        <dbReference type="EMBL" id="SFR38000.1"/>
    </source>
</evidence>
<evidence type="ECO:0000313" key="4">
    <source>
        <dbReference type="Proteomes" id="UP000199290"/>
    </source>
</evidence>
<dbReference type="Proteomes" id="UP000199290">
    <property type="component" value="Unassembled WGS sequence"/>
</dbReference>
<proteinExistence type="predicted"/>
<gene>
    <name evidence="3" type="ORF">SAMN04488073_0111</name>
</gene>
<evidence type="ECO:0000259" key="1">
    <source>
        <dbReference type="Pfam" id="PF13304"/>
    </source>
</evidence>
<name>A0A1I6G778_9GAMM</name>
<dbReference type="InterPro" id="IPR029492">
    <property type="entry name" value="DUF4435"/>
</dbReference>
<dbReference type="InterPro" id="IPR027417">
    <property type="entry name" value="P-loop_NTPase"/>
</dbReference>
<dbReference type="OrthoDB" id="3322489at2"/>
<dbReference type="EMBL" id="FOYV01000001">
    <property type="protein sequence ID" value="SFR38000.1"/>
    <property type="molecule type" value="Genomic_DNA"/>
</dbReference>
<accession>A0A1I6G778</accession>